<sequence>MREKTAYVYIMASKKNGTLYTGVTSNLEKRVWEHKNNIVKSFTQKYNVHNLVYFEFGENILSAIEREKQIKSGSRKKKIELIEKDNPEWNDLSKNF</sequence>
<dbReference type="PANTHER" id="PTHR34477:SF5">
    <property type="entry name" value="BSL5627 PROTEIN"/>
    <property type="match status" value="1"/>
</dbReference>
<dbReference type="Pfam" id="PF01541">
    <property type="entry name" value="GIY-YIG"/>
    <property type="match status" value="1"/>
</dbReference>
<evidence type="ECO:0000313" key="3">
    <source>
        <dbReference type="EMBL" id="OGD69328.1"/>
    </source>
</evidence>
<accession>A0A1F5EPK6</accession>
<protein>
    <recommendedName>
        <fullName evidence="2">GIY-YIG domain-containing protein</fullName>
    </recommendedName>
</protein>
<name>A0A1F5EPK6_9BACT</name>
<reference evidence="3 4" key="1">
    <citation type="journal article" date="2016" name="Nat. Commun.">
        <title>Thousands of microbial genomes shed light on interconnected biogeochemical processes in an aquifer system.</title>
        <authorList>
            <person name="Anantharaman K."/>
            <person name="Brown C.T."/>
            <person name="Hug L.A."/>
            <person name="Sharon I."/>
            <person name="Castelle C.J."/>
            <person name="Probst A.J."/>
            <person name="Thomas B.C."/>
            <person name="Singh A."/>
            <person name="Wilkins M.J."/>
            <person name="Karaoz U."/>
            <person name="Brodie E.L."/>
            <person name="Williams K.H."/>
            <person name="Hubbard S.S."/>
            <person name="Banfield J.F."/>
        </authorList>
    </citation>
    <scope>NUCLEOTIDE SEQUENCE [LARGE SCALE GENOMIC DNA]</scope>
</reference>
<feature type="domain" description="GIY-YIG" evidence="2">
    <location>
        <begin position="4"/>
        <end position="80"/>
    </location>
</feature>
<dbReference type="EMBL" id="MFAB01000003">
    <property type="protein sequence ID" value="OGD69328.1"/>
    <property type="molecule type" value="Genomic_DNA"/>
</dbReference>
<evidence type="ECO:0000259" key="2">
    <source>
        <dbReference type="PROSITE" id="PS50164"/>
    </source>
</evidence>
<dbReference type="PROSITE" id="PS50164">
    <property type="entry name" value="GIY_YIG"/>
    <property type="match status" value="1"/>
</dbReference>
<dbReference type="AlphaFoldDB" id="A0A1F5EPK6"/>
<dbReference type="CDD" id="cd10448">
    <property type="entry name" value="GIY-YIG_unchar_3"/>
    <property type="match status" value="1"/>
</dbReference>
<comment type="caution">
    <text evidence="3">The sequence shown here is derived from an EMBL/GenBank/DDBJ whole genome shotgun (WGS) entry which is preliminary data.</text>
</comment>
<dbReference type="InterPro" id="IPR035901">
    <property type="entry name" value="GIY-YIG_endonuc_sf"/>
</dbReference>
<dbReference type="SUPFAM" id="SSF82771">
    <property type="entry name" value="GIY-YIG endonuclease"/>
    <property type="match status" value="1"/>
</dbReference>
<dbReference type="Proteomes" id="UP000176865">
    <property type="component" value="Unassembled WGS sequence"/>
</dbReference>
<dbReference type="InterPro" id="IPR000305">
    <property type="entry name" value="GIY-YIG_endonuc"/>
</dbReference>
<evidence type="ECO:0000256" key="1">
    <source>
        <dbReference type="ARBA" id="ARBA00007435"/>
    </source>
</evidence>
<organism evidence="3 4">
    <name type="scientific">Candidatus Campbellbacteria bacterium RIFCSPLOWO2_01_FULL_34_15</name>
    <dbReference type="NCBI Taxonomy" id="1797579"/>
    <lineage>
        <taxon>Bacteria</taxon>
        <taxon>Candidatus Campbelliibacteriota</taxon>
    </lineage>
</organism>
<comment type="similarity">
    <text evidence="1">Belongs to the UPF0213 family.</text>
</comment>
<dbReference type="Gene3D" id="3.40.1440.10">
    <property type="entry name" value="GIY-YIG endonuclease"/>
    <property type="match status" value="1"/>
</dbReference>
<dbReference type="SMART" id="SM00465">
    <property type="entry name" value="GIYc"/>
    <property type="match status" value="1"/>
</dbReference>
<dbReference type="STRING" id="1797579.A2996_03195"/>
<evidence type="ECO:0000313" key="4">
    <source>
        <dbReference type="Proteomes" id="UP000176865"/>
    </source>
</evidence>
<proteinExistence type="inferred from homology"/>
<dbReference type="PANTHER" id="PTHR34477">
    <property type="entry name" value="UPF0213 PROTEIN YHBQ"/>
    <property type="match status" value="1"/>
</dbReference>
<dbReference type="InterPro" id="IPR050190">
    <property type="entry name" value="UPF0213_domain"/>
</dbReference>
<gene>
    <name evidence="3" type="ORF">A2996_03195</name>
</gene>